<proteinExistence type="predicted"/>
<name>A0A2M8KJH5_9BACT</name>
<gene>
    <name evidence="1" type="ORF">COU85_00405</name>
</gene>
<dbReference type="Proteomes" id="UP000231086">
    <property type="component" value="Unassembled WGS sequence"/>
</dbReference>
<sequence length="225" mass="27386">MQDFEYFLDWDRINVLYNDLDYVMIEWGRRNRFRQNKKLQSLGRELMKRSLYMIPVPAFAVYKRQFFKEILQALPKNTKRWQDMENSQSKSAWNFKLLMPKQCLYRHVHGYWLEGFFKYYGKGYFPKNEKEELYSWYVRTNYNWKTNSPSPSEYRQMCLKAWPYFKKYFGYRKSGQYANEFGSSPFDPNWKSPSNILTRVGVVIQNFILEPAKLFVAELLKSAKK</sequence>
<accession>A0A2M8KJH5</accession>
<reference evidence="2" key="1">
    <citation type="submission" date="2017-09" db="EMBL/GenBank/DDBJ databases">
        <title>Depth-based differentiation of microbial function through sediment-hosted aquifers and enrichment of novel symbionts in the deep terrestrial subsurface.</title>
        <authorList>
            <person name="Probst A.J."/>
            <person name="Ladd B."/>
            <person name="Jarett J.K."/>
            <person name="Geller-Mcgrath D.E."/>
            <person name="Sieber C.M.K."/>
            <person name="Emerson J.B."/>
            <person name="Anantharaman K."/>
            <person name="Thomas B.C."/>
            <person name="Malmstrom R."/>
            <person name="Stieglmeier M."/>
            <person name="Klingl A."/>
            <person name="Woyke T."/>
            <person name="Ryan C.M."/>
            <person name="Banfield J.F."/>
        </authorList>
    </citation>
    <scope>NUCLEOTIDE SEQUENCE [LARGE SCALE GENOMIC DNA]</scope>
</reference>
<evidence type="ECO:0000313" key="1">
    <source>
        <dbReference type="EMBL" id="PJE60055.1"/>
    </source>
</evidence>
<protein>
    <submittedName>
        <fullName evidence="1">Uncharacterized protein</fullName>
    </submittedName>
</protein>
<organism evidence="1 2">
    <name type="scientific">Candidatus Portnoybacteria bacterium CG10_big_fil_rev_8_21_14_0_10_44_7</name>
    <dbReference type="NCBI Taxonomy" id="1974816"/>
    <lineage>
        <taxon>Bacteria</taxon>
        <taxon>Candidatus Portnoyibacteriota</taxon>
    </lineage>
</organism>
<dbReference type="AlphaFoldDB" id="A0A2M8KJH5"/>
<evidence type="ECO:0000313" key="2">
    <source>
        <dbReference type="Proteomes" id="UP000231086"/>
    </source>
</evidence>
<comment type="caution">
    <text evidence="1">The sequence shown here is derived from an EMBL/GenBank/DDBJ whole genome shotgun (WGS) entry which is preliminary data.</text>
</comment>
<dbReference type="EMBL" id="PFEA01000008">
    <property type="protein sequence ID" value="PJE60055.1"/>
    <property type="molecule type" value="Genomic_DNA"/>
</dbReference>